<sequence>MNLKHKFSDSDLKRIQEAVKNAEDKISGEIVPVIVERSGHYSEGNYRGSLIGASLVFIFMIIFDRYVITDAENTLYYDPVFIFIIVILGGVVGAVLPNFIDPLKKMLVSQHHLDYSTRQRAENAFLQEEVFNTKHRTGIMIFISFFEHEVIVMADKGISKVVDQKQWDKIVSELITHIRAGKLVEGLEISIKRCGEILLEKGFYKTEDDTNELGDELRFDR</sequence>
<dbReference type="OrthoDB" id="9786161at2"/>
<feature type="transmembrane region" description="Helical" evidence="1">
    <location>
        <begin position="80"/>
        <end position="100"/>
    </location>
</feature>
<keyword evidence="1" id="KW-1133">Transmembrane helix</keyword>
<dbReference type="Proteomes" id="UP000190961">
    <property type="component" value="Unassembled WGS sequence"/>
</dbReference>
<keyword evidence="1" id="KW-0472">Membrane</keyword>
<evidence type="ECO:0000313" key="4">
    <source>
        <dbReference type="Proteomes" id="UP000190961"/>
    </source>
</evidence>
<organism evidence="3 4">
    <name type="scientific">Ohtaekwangia koreensis</name>
    <dbReference type="NCBI Taxonomy" id="688867"/>
    <lineage>
        <taxon>Bacteria</taxon>
        <taxon>Pseudomonadati</taxon>
        <taxon>Bacteroidota</taxon>
        <taxon>Cytophagia</taxon>
        <taxon>Cytophagales</taxon>
        <taxon>Fulvivirgaceae</taxon>
        <taxon>Ohtaekwangia</taxon>
    </lineage>
</organism>
<dbReference type="InterPro" id="IPR007621">
    <property type="entry name" value="TPM_dom"/>
</dbReference>
<evidence type="ECO:0000259" key="2">
    <source>
        <dbReference type="Pfam" id="PF04536"/>
    </source>
</evidence>
<dbReference type="Pfam" id="PF04536">
    <property type="entry name" value="TPM_phosphatase"/>
    <property type="match status" value="1"/>
</dbReference>
<proteinExistence type="predicted"/>
<feature type="transmembrane region" description="Helical" evidence="1">
    <location>
        <begin position="50"/>
        <end position="68"/>
    </location>
</feature>
<gene>
    <name evidence="3" type="ORF">SAMN05660236_3136</name>
</gene>
<dbReference type="AlphaFoldDB" id="A0A1T5LFJ9"/>
<dbReference type="Gene3D" id="3.10.310.50">
    <property type="match status" value="1"/>
</dbReference>
<keyword evidence="1" id="KW-0812">Transmembrane</keyword>
<keyword evidence="4" id="KW-1185">Reference proteome</keyword>
<dbReference type="EMBL" id="FUZU01000002">
    <property type="protein sequence ID" value="SKC74806.1"/>
    <property type="molecule type" value="Genomic_DNA"/>
</dbReference>
<name>A0A1T5LFJ9_9BACT</name>
<reference evidence="3 4" key="1">
    <citation type="submission" date="2017-02" db="EMBL/GenBank/DDBJ databases">
        <authorList>
            <person name="Peterson S.W."/>
        </authorList>
    </citation>
    <scope>NUCLEOTIDE SEQUENCE [LARGE SCALE GENOMIC DNA]</scope>
    <source>
        <strain evidence="3 4">DSM 25262</strain>
    </source>
</reference>
<dbReference type="STRING" id="688867.SAMN05660236_3136"/>
<accession>A0A1T5LFJ9</accession>
<dbReference type="PANTHER" id="PTHR30373">
    <property type="entry name" value="UPF0603 PROTEIN YGCG"/>
    <property type="match status" value="1"/>
</dbReference>
<protein>
    <submittedName>
        <fullName evidence="3">Putative membrane protein</fullName>
    </submittedName>
</protein>
<dbReference type="RefSeq" id="WP_079687689.1">
    <property type="nucleotide sequence ID" value="NZ_FUZU01000002.1"/>
</dbReference>
<dbReference type="PANTHER" id="PTHR30373:SF8">
    <property type="entry name" value="BLL7265 PROTEIN"/>
    <property type="match status" value="1"/>
</dbReference>
<evidence type="ECO:0000313" key="3">
    <source>
        <dbReference type="EMBL" id="SKC74806.1"/>
    </source>
</evidence>
<feature type="domain" description="TPM" evidence="2">
    <location>
        <begin position="113"/>
        <end position="195"/>
    </location>
</feature>
<evidence type="ECO:0000256" key="1">
    <source>
        <dbReference type="SAM" id="Phobius"/>
    </source>
</evidence>